<dbReference type="EMBL" id="JACHJQ010000003">
    <property type="protein sequence ID" value="MBB4906857.1"/>
    <property type="molecule type" value="Genomic_DNA"/>
</dbReference>
<keyword evidence="2" id="KW-1185">Reference proteome</keyword>
<comment type="caution">
    <text evidence="1">The sequence shown here is derived from an EMBL/GenBank/DDBJ whole genome shotgun (WGS) entry which is preliminary data.</text>
</comment>
<sequence length="79" mass="8674">MSWDDHEPVDIFVVQASVISERLSRVALDMNVALSDTNGPARTRLERAITGLDQTIREVRLLAASQLRLGEGGTGRRQG</sequence>
<dbReference type="RefSeq" id="WP_184811007.1">
    <property type="nucleotide sequence ID" value="NZ_JACHJQ010000003.1"/>
</dbReference>
<evidence type="ECO:0000313" key="1">
    <source>
        <dbReference type="EMBL" id="MBB4906857.1"/>
    </source>
</evidence>
<gene>
    <name evidence="1" type="ORF">FHR82_003077</name>
</gene>
<reference evidence="1 2" key="1">
    <citation type="submission" date="2020-08" db="EMBL/GenBank/DDBJ databases">
        <title>Genomic Encyclopedia of Type Strains, Phase III (KMG-III): the genomes of soil and plant-associated and newly described type strains.</title>
        <authorList>
            <person name="Whitman W."/>
        </authorList>
    </citation>
    <scope>NUCLEOTIDE SEQUENCE [LARGE SCALE GENOMIC DNA]</scope>
    <source>
        <strain evidence="1 2">CECT 8960</strain>
    </source>
</reference>
<evidence type="ECO:0000313" key="2">
    <source>
        <dbReference type="Proteomes" id="UP000520767"/>
    </source>
</evidence>
<protein>
    <submittedName>
        <fullName evidence="1">Uncharacterized protein</fullName>
    </submittedName>
</protein>
<proteinExistence type="predicted"/>
<organism evidence="1 2">
    <name type="scientific">Actinophytocola algeriensis</name>
    <dbReference type="NCBI Taxonomy" id="1768010"/>
    <lineage>
        <taxon>Bacteria</taxon>
        <taxon>Bacillati</taxon>
        <taxon>Actinomycetota</taxon>
        <taxon>Actinomycetes</taxon>
        <taxon>Pseudonocardiales</taxon>
        <taxon>Pseudonocardiaceae</taxon>
    </lineage>
</organism>
<dbReference type="AlphaFoldDB" id="A0A7W7Q4C1"/>
<dbReference type="Proteomes" id="UP000520767">
    <property type="component" value="Unassembled WGS sequence"/>
</dbReference>
<name>A0A7W7Q4C1_9PSEU</name>
<accession>A0A7W7Q4C1</accession>